<name>A0A917BCP8_9ACTN</name>
<comment type="caution">
    <text evidence="1">The sequence shown here is derived from an EMBL/GenBank/DDBJ whole genome shotgun (WGS) entry which is preliminary data.</text>
</comment>
<dbReference type="NCBIfam" id="TIGR03085">
    <property type="entry name" value="TIGR03085 family metal-binding protein"/>
    <property type="match status" value="1"/>
</dbReference>
<dbReference type="Proteomes" id="UP000649179">
    <property type="component" value="Unassembled WGS sequence"/>
</dbReference>
<evidence type="ECO:0000313" key="1">
    <source>
        <dbReference type="EMBL" id="GGF32119.1"/>
    </source>
</evidence>
<dbReference type="SUPFAM" id="SSF109854">
    <property type="entry name" value="DinB/YfiT-like putative metalloenzymes"/>
    <property type="match status" value="1"/>
</dbReference>
<dbReference type="InterPro" id="IPR017519">
    <property type="entry name" value="CHP03085"/>
</dbReference>
<dbReference type="NCBIfam" id="TIGR03083">
    <property type="entry name" value="maleylpyruvate isomerase family mycothiol-dependent enzyme"/>
    <property type="match status" value="1"/>
</dbReference>
<reference evidence="1" key="2">
    <citation type="submission" date="2020-09" db="EMBL/GenBank/DDBJ databases">
        <authorList>
            <person name="Sun Q."/>
            <person name="Zhou Y."/>
        </authorList>
    </citation>
    <scope>NUCLEOTIDE SEQUENCE</scope>
    <source>
        <strain evidence="1">CGMCC 1.16067</strain>
    </source>
</reference>
<protein>
    <submittedName>
        <fullName evidence="1">TIGR03085 family protein</fullName>
    </submittedName>
</protein>
<dbReference type="InterPro" id="IPR034660">
    <property type="entry name" value="DinB/YfiT-like"/>
</dbReference>
<dbReference type="AlphaFoldDB" id="A0A917BCP8"/>
<gene>
    <name evidence="1" type="ORF">GCM10011519_01920</name>
</gene>
<sequence length="214" mass="23490">MSSFVDAERHRLGRSALDAGADAPTLCGDWTVHDLLVHLVVREGDLLAMPGIAIGPLWFLTDRAMRRHAGDPLPDLVERLSVPPLWSPFRLPVVDRTANTLELVVHHEDVRRAAASWEPRTLAAHEQREVWRALGMAGVGLVRPAGVPVRISWPGQGSGSDRVRTLRRGDEPVTVSGEPVELAMFLFGRDQHRGLTFEGPDARVAALREASLGF</sequence>
<proteinExistence type="predicted"/>
<dbReference type="EMBL" id="BMKQ01000001">
    <property type="protein sequence ID" value="GGF32119.1"/>
    <property type="molecule type" value="Genomic_DNA"/>
</dbReference>
<keyword evidence="2" id="KW-1185">Reference proteome</keyword>
<accession>A0A917BCP8</accession>
<reference evidence="1" key="1">
    <citation type="journal article" date="2014" name="Int. J. Syst. Evol. Microbiol.">
        <title>Complete genome sequence of Corynebacterium casei LMG S-19264T (=DSM 44701T), isolated from a smear-ripened cheese.</title>
        <authorList>
            <consortium name="US DOE Joint Genome Institute (JGI-PGF)"/>
            <person name="Walter F."/>
            <person name="Albersmeier A."/>
            <person name="Kalinowski J."/>
            <person name="Ruckert C."/>
        </authorList>
    </citation>
    <scope>NUCLEOTIDE SEQUENCE</scope>
    <source>
        <strain evidence="1">CGMCC 1.16067</strain>
    </source>
</reference>
<dbReference type="RefSeq" id="WP_188777412.1">
    <property type="nucleotide sequence ID" value="NZ_BMKQ01000001.1"/>
</dbReference>
<evidence type="ECO:0000313" key="2">
    <source>
        <dbReference type="Proteomes" id="UP000649179"/>
    </source>
</evidence>
<organism evidence="1 2">
    <name type="scientific">Marmoricola endophyticus</name>
    <dbReference type="NCBI Taxonomy" id="2040280"/>
    <lineage>
        <taxon>Bacteria</taxon>
        <taxon>Bacillati</taxon>
        <taxon>Actinomycetota</taxon>
        <taxon>Actinomycetes</taxon>
        <taxon>Propionibacteriales</taxon>
        <taxon>Nocardioidaceae</taxon>
        <taxon>Marmoricola</taxon>
    </lineage>
</organism>
<dbReference type="InterPro" id="IPR017517">
    <property type="entry name" value="Maleyloyr_isom"/>
</dbReference>